<keyword evidence="1" id="KW-0812">Transmembrane</keyword>
<proteinExistence type="predicted"/>
<keyword evidence="1" id="KW-1133">Transmembrane helix</keyword>
<name>A0A5C6UT58_9SPHN</name>
<accession>A0A5C6UT58</accession>
<evidence type="ECO:0000313" key="3">
    <source>
        <dbReference type="Proteomes" id="UP000321129"/>
    </source>
</evidence>
<dbReference type="AlphaFoldDB" id="A0A5C6UT58"/>
<gene>
    <name evidence="2" type="ORF">FSZ31_04230</name>
</gene>
<evidence type="ECO:0000256" key="1">
    <source>
        <dbReference type="SAM" id="Phobius"/>
    </source>
</evidence>
<reference evidence="2 3" key="1">
    <citation type="submission" date="2019-08" db="EMBL/GenBank/DDBJ databases">
        <title>Sphingorhabdus soil sp. nov., isolated from arctic soil.</title>
        <authorList>
            <person name="Liu Y."/>
        </authorList>
    </citation>
    <scope>NUCLEOTIDE SEQUENCE [LARGE SCALE GENOMIC DNA]</scope>
    <source>
        <strain evidence="2 3">D-2Q-5-6</strain>
    </source>
</reference>
<organism evidence="2 3">
    <name type="scientific">Flavisphingopyxis soli</name>
    <dbReference type="NCBI Taxonomy" id="2601267"/>
    <lineage>
        <taxon>Bacteria</taxon>
        <taxon>Pseudomonadati</taxon>
        <taxon>Pseudomonadota</taxon>
        <taxon>Alphaproteobacteria</taxon>
        <taxon>Sphingomonadales</taxon>
        <taxon>Sphingopyxidaceae</taxon>
        <taxon>Flavisphingopyxis</taxon>
    </lineage>
</organism>
<feature type="transmembrane region" description="Helical" evidence="1">
    <location>
        <begin position="47"/>
        <end position="70"/>
    </location>
</feature>
<keyword evidence="3" id="KW-1185">Reference proteome</keyword>
<comment type="caution">
    <text evidence="2">The sequence shown here is derived from an EMBL/GenBank/DDBJ whole genome shotgun (WGS) entry which is preliminary data.</text>
</comment>
<evidence type="ECO:0000313" key="2">
    <source>
        <dbReference type="EMBL" id="TXC73935.1"/>
    </source>
</evidence>
<dbReference type="EMBL" id="VOPY01000001">
    <property type="protein sequence ID" value="TXC73935.1"/>
    <property type="molecule type" value="Genomic_DNA"/>
</dbReference>
<dbReference type="Proteomes" id="UP000321129">
    <property type="component" value="Unassembled WGS sequence"/>
</dbReference>
<sequence>MMRPPPAAFIAGERSIALARSRRAVATERARTYRHTAINEALLDLQAFSVIVAAIVMVCGSTLALIDWLAS</sequence>
<protein>
    <submittedName>
        <fullName evidence="2">Uncharacterized protein</fullName>
    </submittedName>
</protein>
<keyword evidence="1" id="KW-0472">Membrane</keyword>
<dbReference type="RefSeq" id="WP_147121772.1">
    <property type="nucleotide sequence ID" value="NZ_VOPY01000001.1"/>
</dbReference>